<dbReference type="RefSeq" id="XP_064685392.1">
    <property type="nucleotide sequence ID" value="XM_064828190.1"/>
</dbReference>
<gene>
    <name evidence="4" type="ORF">ATC70_008948</name>
</gene>
<dbReference type="Pfam" id="PF00179">
    <property type="entry name" value="UQ_con"/>
    <property type="match status" value="1"/>
</dbReference>
<feature type="compositionally biased region" description="Polar residues" evidence="2">
    <location>
        <begin position="1"/>
        <end position="20"/>
    </location>
</feature>
<name>A0AAN7DP81_9FUNG</name>
<accession>A0AAN7DP81</accession>
<sequence>MDSFNTTPKRTSSLQHSVINAGSKRSLLDRTKSATFGRLGKRLSQPQEPSSSNHFLHSIYDEEDEDGLGEPIPKAPRLTSEHFSRYEIMTELINLRNPSHCPLGVYVMPSTEDLHVWYGVLFVHKGFYRSGTFKFRLTLPDNYPNQPPSITLLTDLFHPLVDVKGNVCISQQFPVWRPYQDYTFHVLHYLKNMFKKVVLDGLNDKYCNNKEAYRLYRHDIAIFAKLAHQSAQLSITESFLYDHPEDDNPIRFSPLSDAKFDELKAQMLSSAVKSTSITPIGDDTTDLSS</sequence>
<feature type="region of interest" description="Disordered" evidence="2">
    <location>
        <begin position="1"/>
        <end position="22"/>
    </location>
</feature>
<dbReference type="Gene3D" id="3.10.110.10">
    <property type="entry name" value="Ubiquitin Conjugating Enzyme"/>
    <property type="match status" value="1"/>
</dbReference>
<dbReference type="EMBL" id="JASEJX010000012">
    <property type="protein sequence ID" value="KAK4518726.1"/>
    <property type="molecule type" value="Genomic_DNA"/>
</dbReference>
<dbReference type="CDD" id="cd23814">
    <property type="entry name" value="UEV_AKTIP"/>
    <property type="match status" value="1"/>
</dbReference>
<keyword evidence="5" id="KW-1185">Reference proteome</keyword>
<dbReference type="PROSITE" id="PS50127">
    <property type="entry name" value="UBC_2"/>
    <property type="match status" value="1"/>
</dbReference>
<evidence type="ECO:0000256" key="1">
    <source>
        <dbReference type="ARBA" id="ARBA00022786"/>
    </source>
</evidence>
<evidence type="ECO:0000313" key="5">
    <source>
        <dbReference type="Proteomes" id="UP001304243"/>
    </source>
</evidence>
<dbReference type="InterPro" id="IPR050113">
    <property type="entry name" value="Ub_conjugating_enzyme"/>
</dbReference>
<keyword evidence="1" id="KW-0833">Ubl conjugation pathway</keyword>
<dbReference type="InterPro" id="IPR000608">
    <property type="entry name" value="UBC"/>
</dbReference>
<dbReference type="InterPro" id="IPR016135">
    <property type="entry name" value="UBQ-conjugating_enzyme/RWD"/>
</dbReference>
<dbReference type="SUPFAM" id="SSF54495">
    <property type="entry name" value="UBC-like"/>
    <property type="match status" value="1"/>
</dbReference>
<dbReference type="PANTHER" id="PTHR24067">
    <property type="entry name" value="UBIQUITIN-CONJUGATING ENZYME E2"/>
    <property type="match status" value="1"/>
</dbReference>
<dbReference type="AlphaFoldDB" id="A0AAN7DP81"/>
<evidence type="ECO:0000256" key="2">
    <source>
        <dbReference type="SAM" id="MobiDB-lite"/>
    </source>
</evidence>
<organism evidence="4 5">
    <name type="scientific">Mucor velutinosus</name>
    <dbReference type="NCBI Taxonomy" id="708070"/>
    <lineage>
        <taxon>Eukaryota</taxon>
        <taxon>Fungi</taxon>
        <taxon>Fungi incertae sedis</taxon>
        <taxon>Mucoromycota</taxon>
        <taxon>Mucoromycotina</taxon>
        <taxon>Mucoromycetes</taxon>
        <taxon>Mucorales</taxon>
        <taxon>Mucorineae</taxon>
        <taxon>Mucoraceae</taxon>
        <taxon>Mucor</taxon>
    </lineage>
</organism>
<reference evidence="4 5" key="1">
    <citation type="submission" date="2022-11" db="EMBL/GenBank/DDBJ databases">
        <title>Mucor velutinosus strain NIH1002 WGS.</title>
        <authorList>
            <person name="Subramanian P."/>
            <person name="Mullikin J.C."/>
            <person name="Segre J.A."/>
            <person name="Zelazny A.M."/>
        </authorList>
    </citation>
    <scope>NUCLEOTIDE SEQUENCE [LARGE SCALE GENOMIC DNA]</scope>
    <source>
        <strain evidence="4 5">NIH1002</strain>
    </source>
</reference>
<comment type="caution">
    <text evidence="4">The sequence shown here is derived from an EMBL/GenBank/DDBJ whole genome shotgun (WGS) entry which is preliminary data.</text>
</comment>
<proteinExistence type="predicted"/>
<evidence type="ECO:0000313" key="4">
    <source>
        <dbReference type="EMBL" id="KAK4518726.1"/>
    </source>
</evidence>
<dbReference type="Proteomes" id="UP001304243">
    <property type="component" value="Unassembled WGS sequence"/>
</dbReference>
<feature type="domain" description="UBC core" evidence="3">
    <location>
        <begin position="83"/>
        <end position="236"/>
    </location>
</feature>
<protein>
    <recommendedName>
        <fullName evidence="3">UBC core domain-containing protein</fullName>
    </recommendedName>
</protein>
<evidence type="ECO:0000259" key="3">
    <source>
        <dbReference type="PROSITE" id="PS50127"/>
    </source>
</evidence>
<dbReference type="SMART" id="SM00212">
    <property type="entry name" value="UBCc"/>
    <property type="match status" value="1"/>
</dbReference>
<dbReference type="GeneID" id="89952634"/>